<protein>
    <submittedName>
        <fullName evidence="2">DUF5412 family protein</fullName>
    </submittedName>
</protein>
<name>A0ABW1LDL4_9BACL</name>
<evidence type="ECO:0000313" key="2">
    <source>
        <dbReference type="EMBL" id="MFC6041223.1"/>
    </source>
</evidence>
<dbReference type="Proteomes" id="UP001596170">
    <property type="component" value="Unassembled WGS sequence"/>
</dbReference>
<evidence type="ECO:0000256" key="1">
    <source>
        <dbReference type="SAM" id="Phobius"/>
    </source>
</evidence>
<evidence type="ECO:0000313" key="3">
    <source>
        <dbReference type="Proteomes" id="UP001596170"/>
    </source>
</evidence>
<dbReference type="Pfam" id="PF17428">
    <property type="entry name" value="DUF5412"/>
    <property type="match status" value="1"/>
</dbReference>
<gene>
    <name evidence="2" type="ORF">ACFPYN_17600</name>
</gene>
<keyword evidence="3" id="KW-1185">Reference proteome</keyword>
<organism evidence="2 3">
    <name type="scientific">Paenisporosarcina macmurdoensis</name>
    <dbReference type="NCBI Taxonomy" id="212659"/>
    <lineage>
        <taxon>Bacteria</taxon>
        <taxon>Bacillati</taxon>
        <taxon>Bacillota</taxon>
        <taxon>Bacilli</taxon>
        <taxon>Bacillales</taxon>
        <taxon>Caryophanaceae</taxon>
        <taxon>Paenisporosarcina</taxon>
    </lineage>
</organism>
<keyword evidence="1" id="KW-0472">Membrane</keyword>
<dbReference type="InterPro" id="IPR035406">
    <property type="entry name" value="DUF5412"/>
</dbReference>
<proteinExistence type="predicted"/>
<dbReference type="EMBL" id="JBHSRI010000038">
    <property type="protein sequence ID" value="MFC6041223.1"/>
    <property type="molecule type" value="Genomic_DNA"/>
</dbReference>
<accession>A0ABW1LDL4</accession>
<reference evidence="3" key="1">
    <citation type="journal article" date="2019" name="Int. J. Syst. Evol. Microbiol.">
        <title>The Global Catalogue of Microorganisms (GCM) 10K type strain sequencing project: providing services to taxonomists for standard genome sequencing and annotation.</title>
        <authorList>
            <consortium name="The Broad Institute Genomics Platform"/>
            <consortium name="The Broad Institute Genome Sequencing Center for Infectious Disease"/>
            <person name="Wu L."/>
            <person name="Ma J."/>
        </authorList>
    </citation>
    <scope>NUCLEOTIDE SEQUENCE [LARGE SCALE GENOMIC DNA]</scope>
    <source>
        <strain evidence="3">CCUG 54527</strain>
    </source>
</reference>
<keyword evidence="1" id="KW-0812">Transmembrane</keyword>
<sequence>MRSKTFLKGFGYFVLLIGILLFGLFMLINYLFFNIDRLPEGEALAEKTSLRGDYTVVTYVINTHSTVAPAVRGEVIYHDKHDKKRNFYWAYRMEKGEIEWINDHVVSINGMELDVRKDTYDFRKTED</sequence>
<comment type="caution">
    <text evidence="2">The sequence shown here is derived from an EMBL/GenBank/DDBJ whole genome shotgun (WGS) entry which is preliminary data.</text>
</comment>
<dbReference type="RefSeq" id="WP_377735959.1">
    <property type="nucleotide sequence ID" value="NZ_JBHSRI010000038.1"/>
</dbReference>
<keyword evidence="1" id="KW-1133">Transmembrane helix</keyword>
<feature type="transmembrane region" description="Helical" evidence="1">
    <location>
        <begin position="12"/>
        <end position="33"/>
    </location>
</feature>